<dbReference type="InterPro" id="IPR050202">
    <property type="entry name" value="Cyt/Deoxycyt_deaminase"/>
</dbReference>
<evidence type="ECO:0000256" key="11">
    <source>
        <dbReference type="ARBA" id="ARBA00049558"/>
    </source>
</evidence>
<evidence type="ECO:0000256" key="2">
    <source>
        <dbReference type="ARBA" id="ARBA00003949"/>
    </source>
</evidence>
<dbReference type="GO" id="GO:0004126">
    <property type="term" value="F:cytidine deaminase activity"/>
    <property type="evidence" value="ECO:0007669"/>
    <property type="project" value="UniProtKB-EC"/>
</dbReference>
<comment type="cofactor">
    <cofactor evidence="1 12">
        <name>Zn(2+)</name>
        <dbReference type="ChEBI" id="CHEBI:29105"/>
    </cofactor>
</comment>
<evidence type="ECO:0000256" key="8">
    <source>
        <dbReference type="ARBA" id="ARBA00022833"/>
    </source>
</evidence>
<protein>
    <recommendedName>
        <fullName evidence="5 12">Cytidine deaminase</fullName>
        <ecNumber evidence="4 12">3.5.4.5</ecNumber>
    </recommendedName>
    <alternativeName>
        <fullName evidence="9 12">Cytidine aminohydrolase</fullName>
    </alternativeName>
</protein>
<dbReference type="InterPro" id="IPR002125">
    <property type="entry name" value="CMP_dCMP_dom"/>
</dbReference>
<evidence type="ECO:0000259" key="13">
    <source>
        <dbReference type="PROSITE" id="PS51747"/>
    </source>
</evidence>
<evidence type="ECO:0000256" key="5">
    <source>
        <dbReference type="ARBA" id="ARBA00018266"/>
    </source>
</evidence>
<evidence type="ECO:0000256" key="10">
    <source>
        <dbReference type="ARBA" id="ARBA00049252"/>
    </source>
</evidence>
<dbReference type="Proteomes" id="UP001152321">
    <property type="component" value="Unassembled WGS sequence"/>
</dbReference>
<evidence type="ECO:0000256" key="9">
    <source>
        <dbReference type="ARBA" id="ARBA00032005"/>
    </source>
</evidence>
<evidence type="ECO:0000256" key="12">
    <source>
        <dbReference type="RuleBase" id="RU364006"/>
    </source>
</evidence>
<dbReference type="EMBL" id="JANRMI010000002">
    <property type="protein sequence ID" value="MDG0816129.1"/>
    <property type="molecule type" value="Genomic_DNA"/>
</dbReference>
<gene>
    <name evidence="14" type="ORF">NWE73_07125</name>
</gene>
<dbReference type="Pfam" id="PF00383">
    <property type="entry name" value="dCMP_cyt_deam_1"/>
    <property type="match status" value="1"/>
</dbReference>
<evidence type="ECO:0000256" key="7">
    <source>
        <dbReference type="ARBA" id="ARBA00022801"/>
    </source>
</evidence>
<evidence type="ECO:0000313" key="15">
    <source>
        <dbReference type="Proteomes" id="UP001152321"/>
    </source>
</evidence>
<organism evidence="14 15">
    <name type="scientific">Bdellovibrio svalbardensis</name>
    <dbReference type="NCBI Taxonomy" id="2972972"/>
    <lineage>
        <taxon>Bacteria</taxon>
        <taxon>Pseudomonadati</taxon>
        <taxon>Bdellovibrionota</taxon>
        <taxon>Bdellovibrionia</taxon>
        <taxon>Bdellovibrionales</taxon>
        <taxon>Pseudobdellovibrionaceae</taxon>
        <taxon>Bdellovibrio</taxon>
    </lineage>
</organism>
<dbReference type="InterPro" id="IPR006262">
    <property type="entry name" value="Cyt_deam_tetra"/>
</dbReference>
<dbReference type="InterPro" id="IPR016193">
    <property type="entry name" value="Cytidine_deaminase-like"/>
</dbReference>
<keyword evidence="6 12" id="KW-0479">Metal-binding</keyword>
<dbReference type="NCBIfam" id="TIGR01354">
    <property type="entry name" value="cyt_deam_tetra"/>
    <property type="match status" value="1"/>
</dbReference>
<proteinExistence type="inferred from homology"/>
<evidence type="ECO:0000256" key="4">
    <source>
        <dbReference type="ARBA" id="ARBA00012783"/>
    </source>
</evidence>
<comment type="function">
    <text evidence="2 12">This enzyme scavenges exogenous and endogenous cytidine and 2'-deoxycytidine for UMP synthesis.</text>
</comment>
<comment type="similarity">
    <text evidence="3 12">Belongs to the cytidine and deoxycytidylate deaminase family.</text>
</comment>
<dbReference type="PANTHER" id="PTHR11644:SF2">
    <property type="entry name" value="CYTIDINE DEAMINASE"/>
    <property type="match status" value="1"/>
</dbReference>
<keyword evidence="15" id="KW-1185">Reference proteome</keyword>
<dbReference type="Gene3D" id="3.40.140.10">
    <property type="entry name" value="Cytidine Deaminase, domain 2"/>
    <property type="match status" value="1"/>
</dbReference>
<dbReference type="PROSITE" id="PS51747">
    <property type="entry name" value="CYT_DCMP_DEAMINASES_2"/>
    <property type="match status" value="1"/>
</dbReference>
<dbReference type="NCBIfam" id="NF004064">
    <property type="entry name" value="PRK05578.1"/>
    <property type="match status" value="1"/>
</dbReference>
<dbReference type="PANTHER" id="PTHR11644">
    <property type="entry name" value="CYTIDINE DEAMINASE"/>
    <property type="match status" value="1"/>
</dbReference>
<evidence type="ECO:0000256" key="6">
    <source>
        <dbReference type="ARBA" id="ARBA00022723"/>
    </source>
</evidence>
<dbReference type="InterPro" id="IPR016192">
    <property type="entry name" value="APOBEC/CMP_deaminase_Zn-bd"/>
</dbReference>
<reference evidence="14" key="1">
    <citation type="submission" date="2022-08" db="EMBL/GenBank/DDBJ databases">
        <title>Novel Bdellovibrio Species Isolated from Svalbard: Designation Bdellovibrio svalbardensis.</title>
        <authorList>
            <person name="Mitchell R.J."/>
            <person name="Choi S.Y."/>
        </authorList>
    </citation>
    <scope>NUCLEOTIDE SEQUENCE</scope>
    <source>
        <strain evidence="14">PAP01</strain>
    </source>
</reference>
<dbReference type="SUPFAM" id="SSF53927">
    <property type="entry name" value="Cytidine deaminase-like"/>
    <property type="match status" value="1"/>
</dbReference>
<dbReference type="EC" id="3.5.4.5" evidence="4 12"/>
<evidence type="ECO:0000313" key="14">
    <source>
        <dbReference type="EMBL" id="MDG0816129.1"/>
    </source>
</evidence>
<name>A0ABT6DHY6_9BACT</name>
<accession>A0ABT6DHY6</accession>
<keyword evidence="7 12" id="KW-0378">Hydrolase</keyword>
<evidence type="ECO:0000256" key="3">
    <source>
        <dbReference type="ARBA" id="ARBA00006576"/>
    </source>
</evidence>
<comment type="caution">
    <text evidence="14">The sequence shown here is derived from an EMBL/GenBank/DDBJ whole genome shotgun (WGS) entry which is preliminary data.</text>
</comment>
<keyword evidence="8 12" id="KW-0862">Zinc</keyword>
<comment type="catalytic activity">
    <reaction evidence="11 12">
        <text>cytidine + H2O + H(+) = uridine + NH4(+)</text>
        <dbReference type="Rhea" id="RHEA:16069"/>
        <dbReference type="ChEBI" id="CHEBI:15377"/>
        <dbReference type="ChEBI" id="CHEBI:15378"/>
        <dbReference type="ChEBI" id="CHEBI:16704"/>
        <dbReference type="ChEBI" id="CHEBI:17562"/>
        <dbReference type="ChEBI" id="CHEBI:28938"/>
        <dbReference type="EC" id="3.5.4.5"/>
    </reaction>
</comment>
<sequence>MAMTDMQKKLYDAACIVQKNAHAPYSGAFIGAAILMGDGQIFTGCNVENASYGGTVCAERVAVFKAVSEGAKKEIKEVMVVSDAEKPWPPCGFCRQVIAEFGSEDTVIYTANLQAKMKTFKFGDIFPEAFTPSHLD</sequence>
<dbReference type="PROSITE" id="PS00903">
    <property type="entry name" value="CYT_DCMP_DEAMINASES_1"/>
    <property type="match status" value="1"/>
</dbReference>
<comment type="catalytic activity">
    <reaction evidence="10 12">
        <text>2'-deoxycytidine + H2O + H(+) = 2'-deoxyuridine + NH4(+)</text>
        <dbReference type="Rhea" id="RHEA:13433"/>
        <dbReference type="ChEBI" id="CHEBI:15377"/>
        <dbReference type="ChEBI" id="CHEBI:15378"/>
        <dbReference type="ChEBI" id="CHEBI:15698"/>
        <dbReference type="ChEBI" id="CHEBI:16450"/>
        <dbReference type="ChEBI" id="CHEBI:28938"/>
        <dbReference type="EC" id="3.5.4.5"/>
    </reaction>
</comment>
<dbReference type="CDD" id="cd01283">
    <property type="entry name" value="cytidine_deaminase"/>
    <property type="match status" value="1"/>
</dbReference>
<feature type="domain" description="CMP/dCMP-type deaminase" evidence="13">
    <location>
        <begin position="5"/>
        <end position="133"/>
    </location>
</feature>
<evidence type="ECO:0000256" key="1">
    <source>
        <dbReference type="ARBA" id="ARBA00001947"/>
    </source>
</evidence>